<gene>
    <name evidence="2" type="ORF">PVK06_020913</name>
</gene>
<feature type="region of interest" description="Disordered" evidence="1">
    <location>
        <begin position="1"/>
        <end position="26"/>
    </location>
</feature>
<sequence>MGSEGKQDRGELSTSSERVSVQESEVSAISLTSGTDNLERGIEVLTWVAREVLEEVLEARIRETIETLQARCLDYGKKRFCSPSRLEPHSAKRVRMHVNGNSGFREGSGIGGIASFCDHCNKFHSGK</sequence>
<keyword evidence="3" id="KW-1185">Reference proteome</keyword>
<dbReference type="Proteomes" id="UP001358586">
    <property type="component" value="Chromosome 6"/>
</dbReference>
<evidence type="ECO:0000256" key="1">
    <source>
        <dbReference type="SAM" id="MobiDB-lite"/>
    </source>
</evidence>
<dbReference type="EMBL" id="JARKNE010000006">
    <property type="protein sequence ID" value="KAK5826010.1"/>
    <property type="molecule type" value="Genomic_DNA"/>
</dbReference>
<name>A0ABR0PNL7_GOSAR</name>
<comment type="caution">
    <text evidence="2">The sequence shown here is derived from an EMBL/GenBank/DDBJ whole genome shotgun (WGS) entry which is preliminary data.</text>
</comment>
<feature type="compositionally biased region" description="Low complexity" evidence="1">
    <location>
        <begin position="13"/>
        <end position="26"/>
    </location>
</feature>
<protein>
    <submittedName>
        <fullName evidence="2">Uncharacterized protein</fullName>
    </submittedName>
</protein>
<organism evidence="2 3">
    <name type="scientific">Gossypium arboreum</name>
    <name type="common">Tree cotton</name>
    <name type="synonym">Gossypium nanking</name>
    <dbReference type="NCBI Taxonomy" id="29729"/>
    <lineage>
        <taxon>Eukaryota</taxon>
        <taxon>Viridiplantae</taxon>
        <taxon>Streptophyta</taxon>
        <taxon>Embryophyta</taxon>
        <taxon>Tracheophyta</taxon>
        <taxon>Spermatophyta</taxon>
        <taxon>Magnoliopsida</taxon>
        <taxon>eudicotyledons</taxon>
        <taxon>Gunneridae</taxon>
        <taxon>Pentapetalae</taxon>
        <taxon>rosids</taxon>
        <taxon>malvids</taxon>
        <taxon>Malvales</taxon>
        <taxon>Malvaceae</taxon>
        <taxon>Malvoideae</taxon>
        <taxon>Gossypium</taxon>
    </lineage>
</organism>
<feature type="compositionally biased region" description="Basic and acidic residues" evidence="1">
    <location>
        <begin position="1"/>
        <end position="11"/>
    </location>
</feature>
<evidence type="ECO:0000313" key="2">
    <source>
        <dbReference type="EMBL" id="KAK5826010.1"/>
    </source>
</evidence>
<evidence type="ECO:0000313" key="3">
    <source>
        <dbReference type="Proteomes" id="UP001358586"/>
    </source>
</evidence>
<reference evidence="2 3" key="1">
    <citation type="submission" date="2023-03" db="EMBL/GenBank/DDBJ databases">
        <title>WGS of Gossypium arboreum.</title>
        <authorList>
            <person name="Yu D."/>
        </authorList>
    </citation>
    <scope>NUCLEOTIDE SEQUENCE [LARGE SCALE GENOMIC DNA]</scope>
    <source>
        <tissue evidence="2">Leaf</tissue>
    </source>
</reference>
<proteinExistence type="predicted"/>
<accession>A0ABR0PNL7</accession>